<dbReference type="RefSeq" id="WP_326014131.1">
    <property type="nucleotide sequence ID" value="NZ_JAOZYC010000009.1"/>
</dbReference>
<dbReference type="Proteomes" id="UP001354931">
    <property type="component" value="Unassembled WGS sequence"/>
</dbReference>
<dbReference type="EMBL" id="JAOZYC010000009">
    <property type="protein sequence ID" value="MEB8336505.1"/>
    <property type="molecule type" value="Genomic_DNA"/>
</dbReference>
<feature type="region of interest" description="Disordered" evidence="1">
    <location>
        <begin position="1"/>
        <end position="37"/>
    </location>
</feature>
<sequence length="152" mass="16860">MQKVMNSRGPRGNTRPPTRRDTRRPGAGPRRVPPQVPLHPTELFTQRLLLVLSGDRPLHWFARHAAHQAFDDLLWLVERRALLPGAGPRPTVHGIGHFEPAPGSYEVFARIAVGPRLHALAFRLALGEDQRWRCTAVELGGRPPRDTAGSSG</sequence>
<accession>A0ABU6EXL9</accession>
<proteinExistence type="predicted"/>
<comment type="caution">
    <text evidence="2">The sequence shown here is derived from an EMBL/GenBank/DDBJ whole genome shotgun (WGS) entry which is preliminary data.</text>
</comment>
<reference evidence="2 3" key="1">
    <citation type="submission" date="2022-10" db="EMBL/GenBank/DDBJ databases">
        <authorList>
            <person name="Xie J."/>
            <person name="Shen N."/>
        </authorList>
    </citation>
    <scope>NUCLEOTIDE SEQUENCE [LARGE SCALE GENOMIC DNA]</scope>
    <source>
        <strain evidence="2 3">YIM65594</strain>
    </source>
</reference>
<evidence type="ECO:0000256" key="1">
    <source>
        <dbReference type="SAM" id="MobiDB-lite"/>
    </source>
</evidence>
<dbReference type="InterPro" id="IPR045596">
    <property type="entry name" value="DUF6459"/>
</dbReference>
<dbReference type="Pfam" id="PF20060">
    <property type="entry name" value="DUF6459"/>
    <property type="match status" value="1"/>
</dbReference>
<evidence type="ECO:0000313" key="2">
    <source>
        <dbReference type="EMBL" id="MEB8336505.1"/>
    </source>
</evidence>
<keyword evidence="3" id="KW-1185">Reference proteome</keyword>
<evidence type="ECO:0000313" key="3">
    <source>
        <dbReference type="Proteomes" id="UP001354931"/>
    </source>
</evidence>
<name>A0ABU6EXL9_9ACTN</name>
<gene>
    <name evidence="2" type="ORF">OKJ99_03090</name>
</gene>
<organism evidence="2 3">
    <name type="scientific">Streptomyces endophyticus</name>
    <dbReference type="NCBI Taxonomy" id="714166"/>
    <lineage>
        <taxon>Bacteria</taxon>
        <taxon>Bacillati</taxon>
        <taxon>Actinomycetota</taxon>
        <taxon>Actinomycetes</taxon>
        <taxon>Kitasatosporales</taxon>
        <taxon>Streptomycetaceae</taxon>
        <taxon>Streptomyces</taxon>
    </lineage>
</organism>
<protein>
    <submittedName>
        <fullName evidence="2">Rv3235 family protein</fullName>
    </submittedName>
</protein>